<gene>
    <name evidence="1" type="ORF">NPX36_10630</name>
</gene>
<organism evidence="1 2">
    <name type="scientific">Paenimyroides aestuarii</name>
    <dbReference type="NCBI Taxonomy" id="2968490"/>
    <lineage>
        <taxon>Bacteria</taxon>
        <taxon>Pseudomonadati</taxon>
        <taxon>Bacteroidota</taxon>
        <taxon>Flavobacteriia</taxon>
        <taxon>Flavobacteriales</taxon>
        <taxon>Flavobacteriaceae</taxon>
        <taxon>Paenimyroides</taxon>
    </lineage>
</organism>
<dbReference type="Proteomes" id="UP001317001">
    <property type="component" value="Chromosome"/>
</dbReference>
<name>A0ABY5NQC9_9FLAO</name>
<evidence type="ECO:0000313" key="1">
    <source>
        <dbReference type="EMBL" id="UUV20770.1"/>
    </source>
</evidence>
<protein>
    <submittedName>
        <fullName evidence="1">Uncharacterized protein</fullName>
    </submittedName>
</protein>
<proteinExistence type="predicted"/>
<dbReference type="RefSeq" id="WP_257498675.1">
    <property type="nucleotide sequence ID" value="NZ_CP102382.1"/>
</dbReference>
<reference evidence="1 2" key="1">
    <citation type="submission" date="2022-08" db="EMBL/GenBank/DDBJ databases">
        <title>Myroides zhujiangensis sp. nov., a novel bacterium isolated from sediment in the Pearl River Estuary.</title>
        <authorList>
            <person name="Cui L."/>
        </authorList>
    </citation>
    <scope>NUCLEOTIDE SEQUENCE [LARGE SCALE GENOMIC DNA]</scope>
    <source>
        <strain evidence="1 2">SCSIO 72103</strain>
    </source>
</reference>
<dbReference type="EMBL" id="CP102382">
    <property type="protein sequence ID" value="UUV20770.1"/>
    <property type="molecule type" value="Genomic_DNA"/>
</dbReference>
<evidence type="ECO:0000313" key="2">
    <source>
        <dbReference type="Proteomes" id="UP001317001"/>
    </source>
</evidence>
<sequence length="88" mass="10695">MALTENEYQKLIDEIDVELDKKYRNEKYEVEKYQNLYNSSLEKYSKNCLICVELENQNLPYDCLSKPVYCVKNNYDFEIIIKYEELTE</sequence>
<keyword evidence="2" id="KW-1185">Reference proteome</keyword>
<accession>A0ABY5NQC9</accession>